<accession>A0A1R3TCM7</accession>
<name>A0A1R3TCM7_9BACT</name>
<feature type="transmembrane region" description="Helical" evidence="1">
    <location>
        <begin position="43"/>
        <end position="63"/>
    </location>
</feature>
<evidence type="ECO:0000256" key="1">
    <source>
        <dbReference type="SAM" id="Phobius"/>
    </source>
</evidence>
<gene>
    <name evidence="2" type="ORF">PSM36_2553</name>
</gene>
<feature type="transmembrane region" description="Helical" evidence="1">
    <location>
        <begin position="83"/>
        <end position="102"/>
    </location>
</feature>
<keyword evidence="1" id="KW-0812">Transmembrane</keyword>
<keyword evidence="1" id="KW-0472">Membrane</keyword>
<evidence type="ECO:0000313" key="2">
    <source>
        <dbReference type="EMBL" id="SCD21354.1"/>
    </source>
</evidence>
<evidence type="ECO:0008006" key="4">
    <source>
        <dbReference type="Google" id="ProtNLM"/>
    </source>
</evidence>
<keyword evidence="3" id="KW-1185">Reference proteome</keyword>
<dbReference type="EMBL" id="LT605205">
    <property type="protein sequence ID" value="SCD21354.1"/>
    <property type="molecule type" value="Genomic_DNA"/>
</dbReference>
<organism evidence="2 3">
    <name type="scientific">Proteiniphilum saccharofermentans</name>
    <dbReference type="NCBI Taxonomy" id="1642647"/>
    <lineage>
        <taxon>Bacteria</taxon>
        <taxon>Pseudomonadati</taxon>
        <taxon>Bacteroidota</taxon>
        <taxon>Bacteroidia</taxon>
        <taxon>Bacteroidales</taxon>
        <taxon>Dysgonomonadaceae</taxon>
        <taxon>Proteiniphilum</taxon>
    </lineage>
</organism>
<proteinExistence type="predicted"/>
<dbReference type="RefSeq" id="WP_076931194.1">
    <property type="nucleotide sequence ID" value="NZ_LT605205.1"/>
</dbReference>
<dbReference type="AlphaFoldDB" id="A0A1R3TCM7"/>
<dbReference type="KEGG" id="psac:PSM36_2553"/>
<sequence>MEIKHYKRISNLIGFLLGVFILKDILDYPFLLTNVSENSTNNLIPQSVFILGSVFLIAFYVTILQNIKKKGVFIRRNEITFRYFGFIILLLGLLSDILFSYFTGDRPSGARILAILGGTLVFVSYIFKIGIKMQEEQELTV</sequence>
<feature type="transmembrane region" description="Helical" evidence="1">
    <location>
        <begin position="12"/>
        <end position="31"/>
    </location>
</feature>
<dbReference type="STRING" id="1642647.PSM36_2553"/>
<feature type="transmembrane region" description="Helical" evidence="1">
    <location>
        <begin position="108"/>
        <end position="127"/>
    </location>
</feature>
<protein>
    <recommendedName>
        <fullName evidence="4">DUF2975 domain-containing protein</fullName>
    </recommendedName>
</protein>
<dbReference type="Proteomes" id="UP000187464">
    <property type="component" value="Chromosome I"/>
</dbReference>
<evidence type="ECO:0000313" key="3">
    <source>
        <dbReference type="Proteomes" id="UP000187464"/>
    </source>
</evidence>
<keyword evidence="1" id="KW-1133">Transmembrane helix</keyword>
<reference evidence="2 3" key="1">
    <citation type="submission" date="2016-08" db="EMBL/GenBank/DDBJ databases">
        <authorList>
            <person name="Seilhamer J.J."/>
        </authorList>
    </citation>
    <scope>NUCLEOTIDE SEQUENCE [LARGE SCALE GENOMIC DNA]</scope>
    <source>
        <strain evidence="2">M3/6</strain>
    </source>
</reference>